<comment type="caution">
    <text evidence="1">The sequence shown here is derived from an EMBL/GenBank/DDBJ whole genome shotgun (WGS) entry which is preliminary data.</text>
</comment>
<organism evidence="1 2">
    <name type="scientific">Macleaya cordata</name>
    <name type="common">Five-seeded plume-poppy</name>
    <name type="synonym">Bocconia cordata</name>
    <dbReference type="NCBI Taxonomy" id="56857"/>
    <lineage>
        <taxon>Eukaryota</taxon>
        <taxon>Viridiplantae</taxon>
        <taxon>Streptophyta</taxon>
        <taxon>Embryophyta</taxon>
        <taxon>Tracheophyta</taxon>
        <taxon>Spermatophyta</taxon>
        <taxon>Magnoliopsida</taxon>
        <taxon>Ranunculales</taxon>
        <taxon>Papaveraceae</taxon>
        <taxon>Papaveroideae</taxon>
        <taxon>Macleaya</taxon>
    </lineage>
</organism>
<accession>A0A200Q2C8</accession>
<keyword evidence="2" id="KW-1185">Reference proteome</keyword>
<dbReference type="PANTHER" id="PTHR36020:SF1">
    <property type="entry name" value="TRANSMEMBRANE PROTEIN"/>
    <property type="match status" value="1"/>
</dbReference>
<dbReference type="PANTHER" id="PTHR36020">
    <property type="entry name" value="TRANSMEMBRANE PROTEIN"/>
    <property type="match status" value="1"/>
</dbReference>
<dbReference type="Proteomes" id="UP000195402">
    <property type="component" value="Unassembled WGS sequence"/>
</dbReference>
<gene>
    <name evidence="1" type="ORF">BVC80_1713g64</name>
</gene>
<protein>
    <submittedName>
        <fullName evidence="1">Uncharacterized protein</fullName>
    </submittedName>
</protein>
<sequence length="63" mass="7421">MKATVSTEKIWTVTHDVIIYAQRTSISTMRTVLYEIMRKRRVRHLALCRGPHLDVVWQHVQGC</sequence>
<dbReference type="InParanoid" id="A0A200Q2C8"/>
<dbReference type="AlphaFoldDB" id="A0A200Q2C8"/>
<name>A0A200Q2C8_MACCD</name>
<dbReference type="EMBL" id="MVGT01003297">
    <property type="protein sequence ID" value="OVA04621.1"/>
    <property type="molecule type" value="Genomic_DNA"/>
</dbReference>
<reference evidence="1 2" key="1">
    <citation type="journal article" date="2017" name="Mol. Plant">
        <title>The Genome of Medicinal Plant Macleaya cordata Provides New Insights into Benzylisoquinoline Alkaloids Metabolism.</title>
        <authorList>
            <person name="Liu X."/>
            <person name="Liu Y."/>
            <person name="Huang P."/>
            <person name="Ma Y."/>
            <person name="Qing Z."/>
            <person name="Tang Q."/>
            <person name="Cao H."/>
            <person name="Cheng P."/>
            <person name="Zheng Y."/>
            <person name="Yuan Z."/>
            <person name="Zhou Y."/>
            <person name="Liu J."/>
            <person name="Tang Z."/>
            <person name="Zhuo Y."/>
            <person name="Zhang Y."/>
            <person name="Yu L."/>
            <person name="Huang J."/>
            <person name="Yang P."/>
            <person name="Peng Q."/>
            <person name="Zhang J."/>
            <person name="Jiang W."/>
            <person name="Zhang Z."/>
            <person name="Lin K."/>
            <person name="Ro D.K."/>
            <person name="Chen X."/>
            <person name="Xiong X."/>
            <person name="Shang Y."/>
            <person name="Huang S."/>
            <person name="Zeng J."/>
        </authorList>
    </citation>
    <scope>NUCLEOTIDE SEQUENCE [LARGE SCALE GENOMIC DNA]</scope>
    <source>
        <strain evidence="2">cv. BLH2017</strain>
        <tissue evidence="1">Root</tissue>
    </source>
</reference>
<proteinExistence type="predicted"/>
<evidence type="ECO:0000313" key="1">
    <source>
        <dbReference type="EMBL" id="OVA04621.1"/>
    </source>
</evidence>
<evidence type="ECO:0000313" key="2">
    <source>
        <dbReference type="Proteomes" id="UP000195402"/>
    </source>
</evidence>